<dbReference type="SUPFAM" id="SSF48452">
    <property type="entry name" value="TPR-like"/>
    <property type="match status" value="1"/>
</dbReference>
<reference evidence="3" key="1">
    <citation type="submission" date="2021-12" db="EMBL/GenBank/DDBJ databases">
        <authorList>
            <person name="Rodrigo-Torres L."/>
            <person name="Arahal R. D."/>
            <person name="Lucena T."/>
        </authorList>
    </citation>
    <scope>NUCLEOTIDE SEQUENCE</scope>
    <source>
        <strain evidence="3">CECT 8858</strain>
    </source>
</reference>
<keyword evidence="4" id="KW-1185">Reference proteome</keyword>
<evidence type="ECO:0000313" key="4">
    <source>
        <dbReference type="Proteomes" id="UP000837932"/>
    </source>
</evidence>
<proteinExistence type="predicted"/>
<dbReference type="PANTHER" id="PTHR44858:SF1">
    <property type="entry name" value="UDP-N-ACETYLGLUCOSAMINE--PEPTIDE N-ACETYLGLUCOSAMINYLTRANSFERASE SPINDLY-RELATED"/>
    <property type="match status" value="1"/>
</dbReference>
<comment type="caution">
    <text evidence="3">The sequence shown here is derived from an EMBL/GenBank/DDBJ whole genome shotgun (WGS) entry which is preliminary data.</text>
</comment>
<organism evidence="3 4">
    <name type="scientific">Emticicia aquatica</name>
    <dbReference type="NCBI Taxonomy" id="1681835"/>
    <lineage>
        <taxon>Bacteria</taxon>
        <taxon>Pseudomonadati</taxon>
        <taxon>Bacteroidota</taxon>
        <taxon>Cytophagia</taxon>
        <taxon>Cytophagales</taxon>
        <taxon>Leadbetterellaceae</taxon>
        <taxon>Emticicia</taxon>
    </lineage>
</organism>
<evidence type="ECO:0000313" key="3">
    <source>
        <dbReference type="EMBL" id="CAH0995008.1"/>
    </source>
</evidence>
<gene>
    <name evidence="3" type="ORF">EMA8858_01128</name>
</gene>
<dbReference type="Pfam" id="PF13432">
    <property type="entry name" value="TPR_16"/>
    <property type="match status" value="1"/>
</dbReference>
<dbReference type="InterPro" id="IPR050498">
    <property type="entry name" value="Ycf3"/>
</dbReference>
<dbReference type="Proteomes" id="UP000837932">
    <property type="component" value="Unassembled WGS sequence"/>
</dbReference>
<accession>A0ABM9AP26</accession>
<name>A0ABM9AP26_9BACT</name>
<dbReference type="InterPro" id="IPR011990">
    <property type="entry name" value="TPR-like_helical_dom_sf"/>
</dbReference>
<keyword evidence="2" id="KW-0802">TPR repeat</keyword>
<keyword evidence="1" id="KW-0677">Repeat</keyword>
<protein>
    <recommendedName>
        <fullName evidence="5">Tetratricopeptide repeat protein</fullName>
    </recommendedName>
</protein>
<dbReference type="SMART" id="SM00028">
    <property type="entry name" value="TPR"/>
    <property type="match status" value="3"/>
</dbReference>
<evidence type="ECO:0000256" key="1">
    <source>
        <dbReference type="ARBA" id="ARBA00022737"/>
    </source>
</evidence>
<dbReference type="PANTHER" id="PTHR44858">
    <property type="entry name" value="TETRATRICOPEPTIDE REPEAT PROTEIN 6"/>
    <property type="match status" value="1"/>
</dbReference>
<sequence length="184" mass="21498">MEAMLIGIPFLIYIYLRIRLGNDISPQERDEALFQEGIKLFESDECAKSFRYFEEVIKDYPKSATAYFYRAKCHYFFENWSAALDDFEKTLRIDNSIAEAYLQKANCFYKLEDYKMALFELKRASRMYLGKNADVIRFIGELEFRSGDFESAEKSLKIASSLGDNQSLILLQTLFLGNIRNISK</sequence>
<dbReference type="Gene3D" id="1.25.40.10">
    <property type="entry name" value="Tetratricopeptide repeat domain"/>
    <property type="match status" value="1"/>
</dbReference>
<dbReference type="EMBL" id="CAKLPY010000001">
    <property type="protein sequence ID" value="CAH0995008.1"/>
    <property type="molecule type" value="Genomic_DNA"/>
</dbReference>
<evidence type="ECO:0000256" key="2">
    <source>
        <dbReference type="ARBA" id="ARBA00022803"/>
    </source>
</evidence>
<evidence type="ECO:0008006" key="5">
    <source>
        <dbReference type="Google" id="ProtNLM"/>
    </source>
</evidence>
<dbReference type="InterPro" id="IPR019734">
    <property type="entry name" value="TPR_rpt"/>
</dbReference>